<name>A0A975A1C2_9BACT</name>
<keyword evidence="1" id="KW-0472">Membrane</keyword>
<dbReference type="EMBL" id="CP070608">
    <property type="protein sequence ID" value="QSE98289.1"/>
    <property type="molecule type" value="Genomic_DNA"/>
</dbReference>
<feature type="transmembrane region" description="Helical" evidence="1">
    <location>
        <begin position="20"/>
        <end position="40"/>
    </location>
</feature>
<dbReference type="AlphaFoldDB" id="A0A975A1C2"/>
<reference evidence="3" key="1">
    <citation type="submission" date="2021-02" db="EMBL/GenBank/DDBJ databases">
        <title>Fulvivirga sp. S481 isolated from sea water.</title>
        <authorList>
            <person name="Bae S.S."/>
            <person name="Baek K."/>
        </authorList>
    </citation>
    <scope>NUCLEOTIDE SEQUENCE</scope>
    <source>
        <strain evidence="3">S481</strain>
    </source>
</reference>
<evidence type="ECO:0000256" key="1">
    <source>
        <dbReference type="SAM" id="Phobius"/>
    </source>
</evidence>
<feature type="transmembrane region" description="Helical" evidence="1">
    <location>
        <begin position="118"/>
        <end position="144"/>
    </location>
</feature>
<evidence type="ECO:0000313" key="3">
    <source>
        <dbReference type="EMBL" id="QSE98289.1"/>
    </source>
</evidence>
<keyword evidence="3" id="KW-0418">Kinase</keyword>
<keyword evidence="1" id="KW-0812">Transmembrane</keyword>
<gene>
    <name evidence="3" type="ORF">JR347_04205</name>
</gene>
<feature type="domain" description="Signal transduction histidine kinase internal region" evidence="2">
    <location>
        <begin position="167"/>
        <end position="246"/>
    </location>
</feature>
<dbReference type="GO" id="GO:0000155">
    <property type="term" value="F:phosphorelay sensor kinase activity"/>
    <property type="evidence" value="ECO:0007669"/>
    <property type="project" value="InterPro"/>
</dbReference>
<dbReference type="Proteomes" id="UP000662783">
    <property type="component" value="Chromosome"/>
</dbReference>
<sequence length="355" mass="40949">MQELEFRMTQQPINTKKMYWIFQLIGWSLFFVFYAGVAAYFNDYQWQIIVGYLNTVIVGFILTHIYRSYIKKYEWEKVGIFKLSGRVILASILLGIIWSAIVLPINNTFFYVESDQEFTFAIAVIIVLNLSIVAAGWSILYFLFKFFINLKSSEIEKWRLEAAVKDAELIALKSQINPHFLFNCLNNIRSLVIENPEKSRDMIGHLSDLLRYSIQFNNREKVSIEQELDVVQNYLNLESIQFEDRLKYSLEIKPETLDLKVPPMAIQLLVENAIKHGISNLPDGGEINIKSYLSDDNLIVEVINSGQINNDKKGTGIGLKNASDRLRLLFGKISNLEINNLNENQVKASFKIPLI</sequence>
<dbReference type="Pfam" id="PF06580">
    <property type="entry name" value="His_kinase"/>
    <property type="match status" value="1"/>
</dbReference>
<evidence type="ECO:0000313" key="4">
    <source>
        <dbReference type="Proteomes" id="UP000662783"/>
    </source>
</evidence>
<accession>A0A975A1C2</accession>
<feature type="transmembrane region" description="Helical" evidence="1">
    <location>
        <begin position="46"/>
        <end position="66"/>
    </location>
</feature>
<dbReference type="InterPro" id="IPR036890">
    <property type="entry name" value="HATPase_C_sf"/>
</dbReference>
<dbReference type="Gene3D" id="3.30.565.10">
    <property type="entry name" value="Histidine kinase-like ATPase, C-terminal domain"/>
    <property type="match status" value="1"/>
</dbReference>
<keyword evidence="1" id="KW-1133">Transmembrane helix</keyword>
<keyword evidence="4" id="KW-1185">Reference proteome</keyword>
<dbReference type="InterPro" id="IPR050640">
    <property type="entry name" value="Bact_2-comp_sensor_kinase"/>
</dbReference>
<dbReference type="SUPFAM" id="SSF55874">
    <property type="entry name" value="ATPase domain of HSP90 chaperone/DNA topoisomerase II/histidine kinase"/>
    <property type="match status" value="1"/>
</dbReference>
<dbReference type="PANTHER" id="PTHR34220:SF7">
    <property type="entry name" value="SENSOR HISTIDINE KINASE YPDA"/>
    <property type="match status" value="1"/>
</dbReference>
<dbReference type="InterPro" id="IPR010559">
    <property type="entry name" value="Sig_transdc_His_kin_internal"/>
</dbReference>
<proteinExistence type="predicted"/>
<keyword evidence="3" id="KW-0808">Transferase</keyword>
<protein>
    <submittedName>
        <fullName evidence="3">Histidine kinase</fullName>
    </submittedName>
</protein>
<dbReference type="RefSeq" id="WP_205722804.1">
    <property type="nucleotide sequence ID" value="NZ_CP070608.1"/>
</dbReference>
<dbReference type="KEGG" id="fuv:JR347_04205"/>
<dbReference type="PANTHER" id="PTHR34220">
    <property type="entry name" value="SENSOR HISTIDINE KINASE YPDA"/>
    <property type="match status" value="1"/>
</dbReference>
<dbReference type="GO" id="GO:0016020">
    <property type="term" value="C:membrane"/>
    <property type="evidence" value="ECO:0007669"/>
    <property type="project" value="InterPro"/>
</dbReference>
<organism evidence="3 4">
    <name type="scientific">Fulvivirga lutea</name>
    <dbReference type="NCBI Taxonomy" id="2810512"/>
    <lineage>
        <taxon>Bacteria</taxon>
        <taxon>Pseudomonadati</taxon>
        <taxon>Bacteroidota</taxon>
        <taxon>Cytophagia</taxon>
        <taxon>Cytophagales</taxon>
        <taxon>Fulvivirgaceae</taxon>
        <taxon>Fulvivirga</taxon>
    </lineage>
</organism>
<evidence type="ECO:0000259" key="2">
    <source>
        <dbReference type="Pfam" id="PF06580"/>
    </source>
</evidence>
<feature type="transmembrane region" description="Helical" evidence="1">
    <location>
        <begin position="87"/>
        <end position="106"/>
    </location>
</feature>